<dbReference type="EMBL" id="JAPFFF010000013">
    <property type="protein sequence ID" value="KAK8871565.1"/>
    <property type="molecule type" value="Genomic_DNA"/>
</dbReference>
<feature type="compositionally biased region" description="Low complexity" evidence="1">
    <location>
        <begin position="97"/>
        <end position="106"/>
    </location>
</feature>
<name>A0ABR2J119_9EUKA</name>
<dbReference type="Proteomes" id="UP001470230">
    <property type="component" value="Unassembled WGS sequence"/>
</dbReference>
<evidence type="ECO:0000256" key="1">
    <source>
        <dbReference type="SAM" id="MobiDB-lite"/>
    </source>
</evidence>
<feature type="region of interest" description="Disordered" evidence="1">
    <location>
        <begin position="75"/>
        <end position="108"/>
    </location>
</feature>
<accession>A0ABR2J119</accession>
<protein>
    <submittedName>
        <fullName evidence="2">Uncharacterized protein</fullName>
    </submittedName>
</protein>
<evidence type="ECO:0000313" key="2">
    <source>
        <dbReference type="EMBL" id="KAK8871564.1"/>
    </source>
</evidence>
<proteinExistence type="predicted"/>
<evidence type="ECO:0000313" key="3">
    <source>
        <dbReference type="EMBL" id="KAK8871565.1"/>
    </source>
</evidence>
<keyword evidence="4" id="KW-1185">Reference proteome</keyword>
<dbReference type="EMBL" id="JAPFFF010000013">
    <property type="protein sequence ID" value="KAK8871564.1"/>
    <property type="molecule type" value="Genomic_DNA"/>
</dbReference>
<sequence>MIDHNISFFIMFDFSRRSWGMIRIVNDSHIPYGDAFPLNAKGKLLYKYSKRKRRFFPKEESRLDFMKRLEMNGRSINYNDENNDCDDNNQDQKQDQNLDSSSSQNNVIDNKKNEDEQIFDSLLFFNTNFSSGDCQDYQDDKDDFLTAFYTSDGNE</sequence>
<gene>
    <name evidence="2" type="ORF">M9Y10_007297</name>
    <name evidence="3" type="ORF">M9Y10_007298</name>
</gene>
<evidence type="ECO:0000313" key="4">
    <source>
        <dbReference type="Proteomes" id="UP001470230"/>
    </source>
</evidence>
<comment type="caution">
    <text evidence="2">The sequence shown here is derived from an EMBL/GenBank/DDBJ whole genome shotgun (WGS) entry which is preliminary data.</text>
</comment>
<reference evidence="2 4" key="1">
    <citation type="submission" date="2024-04" db="EMBL/GenBank/DDBJ databases">
        <title>Tritrichomonas musculus Genome.</title>
        <authorList>
            <person name="Alves-Ferreira E."/>
            <person name="Grigg M."/>
            <person name="Lorenzi H."/>
            <person name="Galac M."/>
        </authorList>
    </citation>
    <scope>NUCLEOTIDE SEQUENCE [LARGE SCALE GENOMIC DNA]</scope>
    <source>
        <strain evidence="2 4">EAF2021</strain>
    </source>
</reference>
<organism evidence="2 4">
    <name type="scientific">Tritrichomonas musculus</name>
    <dbReference type="NCBI Taxonomy" id="1915356"/>
    <lineage>
        <taxon>Eukaryota</taxon>
        <taxon>Metamonada</taxon>
        <taxon>Parabasalia</taxon>
        <taxon>Tritrichomonadida</taxon>
        <taxon>Tritrichomonadidae</taxon>
        <taxon>Tritrichomonas</taxon>
    </lineage>
</organism>